<keyword evidence="3 8" id="KW-0812">Transmembrane</keyword>
<feature type="transmembrane region" description="Helical" evidence="8">
    <location>
        <begin position="147"/>
        <end position="168"/>
    </location>
</feature>
<evidence type="ECO:0000259" key="9">
    <source>
        <dbReference type="PROSITE" id="PS50893"/>
    </source>
</evidence>
<dbReference type="Pfam" id="PF00664">
    <property type="entry name" value="ABC_membrane"/>
    <property type="match status" value="1"/>
</dbReference>
<dbReference type="PROSITE" id="PS50929">
    <property type="entry name" value="ABC_TM1F"/>
    <property type="match status" value="1"/>
</dbReference>
<dbReference type="InterPro" id="IPR039421">
    <property type="entry name" value="Type_1_exporter"/>
</dbReference>
<organism evidence="11 12">
    <name type="scientific">Evansella caseinilytica</name>
    <dbReference type="NCBI Taxonomy" id="1503961"/>
    <lineage>
        <taxon>Bacteria</taxon>
        <taxon>Bacillati</taxon>
        <taxon>Bacillota</taxon>
        <taxon>Bacilli</taxon>
        <taxon>Bacillales</taxon>
        <taxon>Bacillaceae</taxon>
        <taxon>Evansella</taxon>
    </lineage>
</organism>
<dbReference type="InterPro" id="IPR003439">
    <property type="entry name" value="ABC_transporter-like_ATP-bd"/>
</dbReference>
<dbReference type="Gene3D" id="3.40.50.300">
    <property type="entry name" value="P-loop containing nucleotide triphosphate hydrolases"/>
    <property type="match status" value="1"/>
</dbReference>
<evidence type="ECO:0000256" key="7">
    <source>
        <dbReference type="ARBA" id="ARBA00023136"/>
    </source>
</evidence>
<feature type="transmembrane region" description="Helical" evidence="8">
    <location>
        <begin position="222"/>
        <end position="245"/>
    </location>
</feature>
<evidence type="ECO:0000256" key="3">
    <source>
        <dbReference type="ARBA" id="ARBA00022692"/>
    </source>
</evidence>
<dbReference type="Gene3D" id="1.20.1560.10">
    <property type="entry name" value="ABC transporter type 1, transmembrane domain"/>
    <property type="match status" value="1"/>
</dbReference>
<evidence type="ECO:0000256" key="1">
    <source>
        <dbReference type="ARBA" id="ARBA00004651"/>
    </source>
</evidence>
<dbReference type="InterPro" id="IPR036640">
    <property type="entry name" value="ABC1_TM_sf"/>
</dbReference>
<dbReference type="FunFam" id="3.40.50.300:FF:000287">
    <property type="entry name" value="Multidrug ABC transporter ATP-binding protein"/>
    <property type="match status" value="1"/>
</dbReference>
<dbReference type="AlphaFoldDB" id="A0A1H3QTM6"/>
<proteinExistence type="predicted"/>
<dbReference type="GO" id="GO:0005886">
    <property type="term" value="C:plasma membrane"/>
    <property type="evidence" value="ECO:0007669"/>
    <property type="project" value="UniProtKB-SubCell"/>
</dbReference>
<feature type="transmembrane region" description="Helical" evidence="8">
    <location>
        <begin position="251"/>
        <end position="269"/>
    </location>
</feature>
<gene>
    <name evidence="11" type="ORF">SAMN05421736_10731</name>
</gene>
<dbReference type="STRING" id="1503961.SAMN05421736_10731"/>
<dbReference type="InterPro" id="IPR017871">
    <property type="entry name" value="ABC_transporter-like_CS"/>
</dbReference>
<evidence type="ECO:0000256" key="4">
    <source>
        <dbReference type="ARBA" id="ARBA00022741"/>
    </source>
</evidence>
<name>A0A1H3QTM6_9BACI</name>
<feature type="domain" description="ABC transporter" evidence="9">
    <location>
        <begin position="428"/>
        <end position="662"/>
    </location>
</feature>
<evidence type="ECO:0000256" key="5">
    <source>
        <dbReference type="ARBA" id="ARBA00022840"/>
    </source>
</evidence>
<keyword evidence="5 11" id="KW-0067">ATP-binding</keyword>
<feature type="transmembrane region" description="Helical" evidence="8">
    <location>
        <begin position="352"/>
        <end position="375"/>
    </location>
</feature>
<evidence type="ECO:0000259" key="10">
    <source>
        <dbReference type="PROSITE" id="PS50929"/>
    </source>
</evidence>
<dbReference type="CDD" id="cd03254">
    <property type="entry name" value="ABCC_Glucan_exporter_like"/>
    <property type="match status" value="1"/>
</dbReference>
<dbReference type="PANTHER" id="PTHR43394:SF1">
    <property type="entry name" value="ATP-BINDING CASSETTE SUB-FAMILY B MEMBER 10, MITOCHONDRIAL"/>
    <property type="match status" value="1"/>
</dbReference>
<evidence type="ECO:0000313" key="12">
    <source>
        <dbReference type="Proteomes" id="UP000198935"/>
    </source>
</evidence>
<dbReference type="OrthoDB" id="9770415at2"/>
<feature type="domain" description="ABC transmembrane type-1" evidence="10">
    <location>
        <begin position="20"/>
        <end position="397"/>
    </location>
</feature>
<dbReference type="PANTHER" id="PTHR43394">
    <property type="entry name" value="ATP-DEPENDENT PERMEASE MDL1, MITOCHONDRIAL"/>
    <property type="match status" value="1"/>
</dbReference>
<keyword evidence="4" id="KW-0547">Nucleotide-binding</keyword>
<evidence type="ECO:0000256" key="8">
    <source>
        <dbReference type="SAM" id="Phobius"/>
    </source>
</evidence>
<dbReference type="InterPro" id="IPR027417">
    <property type="entry name" value="P-loop_NTPase"/>
</dbReference>
<comment type="subcellular location">
    <subcellularLocation>
        <location evidence="1">Cell membrane</location>
        <topology evidence="1">Multi-pass membrane protein</topology>
    </subcellularLocation>
</comment>
<dbReference type="GO" id="GO:0015421">
    <property type="term" value="F:ABC-type oligopeptide transporter activity"/>
    <property type="evidence" value="ECO:0007669"/>
    <property type="project" value="TreeGrafter"/>
</dbReference>
<dbReference type="Proteomes" id="UP000198935">
    <property type="component" value="Unassembled WGS sequence"/>
</dbReference>
<dbReference type="InterPro" id="IPR011527">
    <property type="entry name" value="ABC1_TM_dom"/>
</dbReference>
<accession>A0A1H3QTM6</accession>
<reference evidence="12" key="1">
    <citation type="submission" date="2016-10" db="EMBL/GenBank/DDBJ databases">
        <authorList>
            <person name="Varghese N."/>
            <person name="Submissions S."/>
        </authorList>
    </citation>
    <scope>NUCLEOTIDE SEQUENCE [LARGE SCALE GENOMIC DNA]</scope>
    <source>
        <strain evidence="12">SP</strain>
    </source>
</reference>
<dbReference type="CDD" id="cd18544">
    <property type="entry name" value="ABC_6TM_TmrA_like"/>
    <property type="match status" value="1"/>
</dbReference>
<evidence type="ECO:0000256" key="6">
    <source>
        <dbReference type="ARBA" id="ARBA00022989"/>
    </source>
</evidence>
<dbReference type="SUPFAM" id="SSF90123">
    <property type="entry name" value="ABC transporter transmembrane region"/>
    <property type="match status" value="1"/>
</dbReference>
<dbReference type="EMBL" id="FNPI01000007">
    <property type="protein sequence ID" value="SDZ16358.1"/>
    <property type="molecule type" value="Genomic_DNA"/>
</dbReference>
<dbReference type="InterPro" id="IPR003593">
    <property type="entry name" value="AAA+_ATPase"/>
</dbReference>
<dbReference type="PROSITE" id="PS00211">
    <property type="entry name" value="ABC_TRANSPORTER_1"/>
    <property type="match status" value="1"/>
</dbReference>
<evidence type="ECO:0000256" key="2">
    <source>
        <dbReference type="ARBA" id="ARBA00022448"/>
    </source>
</evidence>
<keyword evidence="7 8" id="KW-0472">Membrane</keyword>
<dbReference type="Pfam" id="PF00005">
    <property type="entry name" value="ABC_tran"/>
    <property type="match status" value="1"/>
</dbReference>
<dbReference type="SUPFAM" id="SSF52540">
    <property type="entry name" value="P-loop containing nucleoside triphosphate hydrolases"/>
    <property type="match status" value="1"/>
</dbReference>
<keyword evidence="12" id="KW-1185">Reference proteome</keyword>
<keyword evidence="2" id="KW-0813">Transport</keyword>
<protein>
    <submittedName>
        <fullName evidence="11">ATP-binding cassette, subfamily B</fullName>
    </submittedName>
</protein>
<dbReference type="GO" id="GO:0005524">
    <property type="term" value="F:ATP binding"/>
    <property type="evidence" value="ECO:0007669"/>
    <property type="project" value="UniProtKB-KW"/>
</dbReference>
<keyword evidence="6 8" id="KW-1133">Transmembrane helix</keyword>
<evidence type="ECO:0000313" key="11">
    <source>
        <dbReference type="EMBL" id="SDZ16358.1"/>
    </source>
</evidence>
<sequence length="672" mass="76136">MKKVGKRLFGYALLFKRTILLALLFLTIAAAAELTGPFIAKSMIDNHILGIERPWVEVESGGEVTYDGREYIRSDRFDDSLEDKKQIQIFQVGLNYYFIDSLIEVDGERQVADDTLTILRDGTETVYPVVPLSRAEVFQFFQPEVRYLALLMAGYMCLVLLAAVLHYYQRFLLQTSANRIIKKMREDVFAKVNQLPIQYFDHLPAGKIVSRITNDTEAIRELYVRVLATFFTSIIYMAGIFTALFLLDSRLAMMTLLIIPIIVLWMIVYRKFAGKFNRIIRERLSDINGKINENIQGMSVIQAFGREKEITDSFEKLNEEHFRYNRKLLTLNAAMSFNLVGFLRNLTFVALIWYFGGGALGVGTIFTLGVLYAFVDYINRLFEPVQGIVNQMAQLEEARIAGERVFTLMDEPGTFLSEDKVERFKGNVTFDHVFFAYENDDYVLKDISFSAKQGETLAFVGHTGSGKSSIMNILFRFYDHQKGKITIDGTDIHTLSKQALREHMAIVLQDPFLFTGTIASNVSMNDPSITREQIIDALEKVGAGDMIRALPGGIDEEVKEKGSTLSAGQRQLISFARALVFNPPILILDEATANIDTETEEIIQRALEVVKAGRTTFVIAHRLSTIRQADQIIVLDHGQIVEQGNHASLMEEKGRYYHMYQLQSGASRQSAS</sequence>
<dbReference type="SMART" id="SM00382">
    <property type="entry name" value="AAA"/>
    <property type="match status" value="1"/>
</dbReference>
<dbReference type="GO" id="GO:0016887">
    <property type="term" value="F:ATP hydrolysis activity"/>
    <property type="evidence" value="ECO:0007669"/>
    <property type="project" value="InterPro"/>
</dbReference>
<dbReference type="PROSITE" id="PS50893">
    <property type="entry name" value="ABC_TRANSPORTER_2"/>
    <property type="match status" value="1"/>
</dbReference>